<dbReference type="AlphaFoldDB" id="A0A9Q5I018"/>
<name>A0A9Q5I018_SANBA</name>
<keyword evidence="3" id="KW-0274">FAD</keyword>
<dbReference type="InterPro" id="IPR036188">
    <property type="entry name" value="FAD/NAD-bd_sf"/>
</dbReference>
<evidence type="ECO:0000313" key="9">
    <source>
        <dbReference type="Proteomes" id="UP000757232"/>
    </source>
</evidence>
<accession>A0A9Q5I018</accession>
<dbReference type="EMBL" id="LNZH02000163">
    <property type="protein sequence ID" value="OCB89168.1"/>
    <property type="molecule type" value="Genomic_DNA"/>
</dbReference>
<dbReference type="PANTHER" id="PTHR43706">
    <property type="entry name" value="NADH DEHYDROGENASE"/>
    <property type="match status" value="1"/>
</dbReference>
<dbReference type="OrthoDB" id="9992747at2759"/>
<comment type="caution">
    <text evidence="8">The sequence shown here is derived from an EMBL/GenBank/DDBJ whole genome shotgun (WGS) entry which is preliminary data.</text>
</comment>
<proteinExistence type="inferred from homology"/>
<evidence type="ECO:0000259" key="6">
    <source>
        <dbReference type="Pfam" id="PF07992"/>
    </source>
</evidence>
<evidence type="ECO:0000256" key="2">
    <source>
        <dbReference type="ARBA" id="ARBA00022630"/>
    </source>
</evidence>
<comment type="similarity">
    <text evidence="1">Belongs to the NADH dehydrogenase family.</text>
</comment>
<evidence type="ECO:0000256" key="4">
    <source>
        <dbReference type="ARBA" id="ARBA00023002"/>
    </source>
</evidence>
<dbReference type="GO" id="GO:0005739">
    <property type="term" value="C:mitochondrion"/>
    <property type="evidence" value="ECO:0007669"/>
    <property type="project" value="TreeGrafter"/>
</dbReference>
<evidence type="ECO:0000313" key="8">
    <source>
        <dbReference type="EMBL" id="OCB89168.1"/>
    </source>
</evidence>
<dbReference type="InterPro" id="IPR023753">
    <property type="entry name" value="FAD/NAD-binding_dom"/>
</dbReference>
<keyword evidence="5" id="KW-0520">NAD</keyword>
<dbReference type="Proteomes" id="UP000757232">
    <property type="component" value="Unassembled WGS sequence"/>
</dbReference>
<keyword evidence="4" id="KW-0560">Oxidoreductase</keyword>
<gene>
    <name evidence="8" type="ORF">A7U60_g3651</name>
</gene>
<feature type="domain" description="FAD/NAD(P)-binding" evidence="6">
    <location>
        <begin position="14"/>
        <end position="387"/>
    </location>
</feature>
<sequence>MRLFSASSACMKERLVILGSGWGGYEVLRGVDKKRWGVLFIVIPNSLIDKKQDVTMVSPNSYFNFTPLLASCAVGTLELRCAIEPVRRYAPEATPYQAWCNKIDFKQKKLTCVPATPLPSYFERPQQIQTSITDPPTSPPRLKLATQAQAISTTPRKEFAINYDKLVIAVGCYAQTFGIPGVKEFGYFLKDVRDARAIRSRILECFDEAAQPTLSDIDRRNLLNFCIVGAGPTGVEFAAELHDLIKSDITRYYGEKLARLARINLYDVADRMLGGFEEGLAQYAERKFARDGINLRLRHHVQRVEDGVLHVKEQGEGMSFFVALYSQTYMNDKLEKHERTGSLFTDKNLNAIQKDGTTNKDVWVIGDCGIIKDELLPATAQVASQKAKYTTRSLNRIVRDKPVEEPFRFHNRGSLAYLGDWKALYDRSKVESGPKGGETGRLAWLLWRSAYFTGTLSIRNKCDYDICIVSLQLHFFACESRSRDTRVQMRCRTGAKICSTSDCISSMVRQNRLQAKDFDLRVYLTFPKKGESIVHPTIVQVPANPPPSYYERPQHVPSSVSEVPSAVLKLRLATQAQLVTAKPRKEFTVHYDKLVIAVGCYSQMFSIPGVKDYGYFLKDVRDARAIRSRILECFEEASQPTLSDIDRCNLLNFCIVGAGPTGIEFAAELHDLIKSDIKRHYGEKLARLVRINLYDVADCVLSGSERGLAQYAEKKFARDEINVKLKHYIERVEDGVLYVKEQGEVPFGLLVWGTGLSPNPLIRSITEIEKDLRTGSLLTDNYLHAIRTDGTIDESVWAIGDCSVIKDQPLPATAQVAFQKAKYTTRALNRLVWDRPFTEPFEFRNQGNLAYLGDWKALYDTSKVKGTQAPKGLETGCVSFASPPKLRLRSVTIAASHGYSGVQHTSHERSVSAIRIFGRDITRF</sequence>
<keyword evidence="2" id="KW-0285">Flavoprotein</keyword>
<feature type="domain" description="FAD/NAD(P)-binding" evidence="6">
    <location>
        <begin position="575"/>
        <end position="821"/>
    </location>
</feature>
<evidence type="ECO:0000256" key="1">
    <source>
        <dbReference type="ARBA" id="ARBA00005272"/>
    </source>
</evidence>
<dbReference type="Pfam" id="PF07992">
    <property type="entry name" value="Pyr_redox_2"/>
    <property type="match status" value="2"/>
</dbReference>
<dbReference type="Gene3D" id="3.50.50.100">
    <property type="match status" value="2"/>
</dbReference>
<protein>
    <submittedName>
        <fullName evidence="8">FAD/NAD-binding domain-containing protein</fullName>
    </submittedName>
</protein>
<dbReference type="InterPro" id="IPR054585">
    <property type="entry name" value="NDH2-like_C"/>
</dbReference>
<dbReference type="PRINTS" id="PR00368">
    <property type="entry name" value="FADPNR"/>
</dbReference>
<dbReference type="Pfam" id="PF22366">
    <property type="entry name" value="NDH2_C"/>
    <property type="match status" value="1"/>
</dbReference>
<dbReference type="PANTHER" id="PTHR43706:SF17">
    <property type="entry name" value="NADH DEHYDROGENASE (EUROFUNG)"/>
    <property type="match status" value="1"/>
</dbReference>
<reference evidence="8" key="1">
    <citation type="submission" date="2016-06" db="EMBL/GenBank/DDBJ databases">
        <title>Draft Genome sequence of the fungus Inonotus baumii.</title>
        <authorList>
            <person name="Zhu H."/>
            <person name="Lin W."/>
        </authorList>
    </citation>
    <scope>NUCLEOTIDE SEQUENCE</scope>
    <source>
        <strain evidence="8">821</strain>
    </source>
</reference>
<dbReference type="InterPro" id="IPR045024">
    <property type="entry name" value="NDH-2"/>
</dbReference>
<evidence type="ECO:0000259" key="7">
    <source>
        <dbReference type="Pfam" id="PF22366"/>
    </source>
</evidence>
<dbReference type="SUPFAM" id="SSF51905">
    <property type="entry name" value="FAD/NAD(P)-binding domain"/>
    <property type="match status" value="4"/>
</dbReference>
<dbReference type="GO" id="GO:0003954">
    <property type="term" value="F:NADH dehydrogenase activity"/>
    <property type="evidence" value="ECO:0007669"/>
    <property type="project" value="InterPro"/>
</dbReference>
<feature type="domain" description="External alternative NADH-ubiquinone oxidoreductase-like C-terminal" evidence="7">
    <location>
        <begin position="412"/>
        <end position="462"/>
    </location>
</feature>
<evidence type="ECO:0000256" key="5">
    <source>
        <dbReference type="ARBA" id="ARBA00023027"/>
    </source>
</evidence>
<evidence type="ECO:0000256" key="3">
    <source>
        <dbReference type="ARBA" id="ARBA00022827"/>
    </source>
</evidence>
<keyword evidence="9" id="KW-1185">Reference proteome</keyword>
<organism evidence="8 9">
    <name type="scientific">Sanghuangporus baumii</name>
    <name type="common">Phellinus baumii</name>
    <dbReference type="NCBI Taxonomy" id="108892"/>
    <lineage>
        <taxon>Eukaryota</taxon>
        <taxon>Fungi</taxon>
        <taxon>Dikarya</taxon>
        <taxon>Basidiomycota</taxon>
        <taxon>Agaricomycotina</taxon>
        <taxon>Agaricomycetes</taxon>
        <taxon>Hymenochaetales</taxon>
        <taxon>Hymenochaetaceae</taxon>
        <taxon>Sanghuangporus</taxon>
    </lineage>
</organism>